<gene>
    <name evidence="2" type="ORF">CR513_35967</name>
</gene>
<accession>A0A371FXU6</accession>
<dbReference type="EMBL" id="QJKJ01007446">
    <property type="protein sequence ID" value="RDX83145.1"/>
    <property type="molecule type" value="Genomic_DNA"/>
</dbReference>
<organism evidence="2 3">
    <name type="scientific">Mucuna pruriens</name>
    <name type="common">Velvet bean</name>
    <name type="synonym">Dolichos pruriens</name>
    <dbReference type="NCBI Taxonomy" id="157652"/>
    <lineage>
        <taxon>Eukaryota</taxon>
        <taxon>Viridiplantae</taxon>
        <taxon>Streptophyta</taxon>
        <taxon>Embryophyta</taxon>
        <taxon>Tracheophyta</taxon>
        <taxon>Spermatophyta</taxon>
        <taxon>Magnoliopsida</taxon>
        <taxon>eudicotyledons</taxon>
        <taxon>Gunneridae</taxon>
        <taxon>Pentapetalae</taxon>
        <taxon>rosids</taxon>
        <taxon>fabids</taxon>
        <taxon>Fabales</taxon>
        <taxon>Fabaceae</taxon>
        <taxon>Papilionoideae</taxon>
        <taxon>50 kb inversion clade</taxon>
        <taxon>NPAAA clade</taxon>
        <taxon>indigoferoid/millettioid clade</taxon>
        <taxon>Phaseoleae</taxon>
        <taxon>Mucuna</taxon>
    </lineage>
</organism>
<protein>
    <recommendedName>
        <fullName evidence="4">Serine-rich protein</fullName>
    </recommendedName>
</protein>
<dbReference type="PANTHER" id="PTHR33132">
    <property type="entry name" value="OSJNBB0118P14.9 PROTEIN"/>
    <property type="match status" value="1"/>
</dbReference>
<dbReference type="PANTHER" id="PTHR33132:SF145">
    <property type="entry name" value="OS04G0403900 PROTEIN"/>
    <property type="match status" value="1"/>
</dbReference>
<evidence type="ECO:0000313" key="2">
    <source>
        <dbReference type="EMBL" id="RDX83145.1"/>
    </source>
</evidence>
<dbReference type="OrthoDB" id="1932391at2759"/>
<feature type="compositionally biased region" description="Polar residues" evidence="1">
    <location>
        <begin position="97"/>
        <end position="106"/>
    </location>
</feature>
<sequence length="106" mass="11727">MEPKVEQQKPPRIEINKVPSELDVETLKNNSHMLMSPTSQGITRKISQGRLNCLCSPTTHVGSFRCRHHRSSEMRSSDMRRGKSVGSNLAELGSKAGSISDSLHAQ</sequence>
<evidence type="ECO:0008006" key="4">
    <source>
        <dbReference type="Google" id="ProtNLM"/>
    </source>
</evidence>
<evidence type="ECO:0000256" key="1">
    <source>
        <dbReference type="SAM" id="MobiDB-lite"/>
    </source>
</evidence>
<reference evidence="2" key="1">
    <citation type="submission" date="2018-05" db="EMBL/GenBank/DDBJ databases">
        <title>Draft genome of Mucuna pruriens seed.</title>
        <authorList>
            <person name="Nnadi N.E."/>
            <person name="Vos R."/>
            <person name="Hasami M.H."/>
            <person name="Devisetty U.K."/>
            <person name="Aguiy J.C."/>
        </authorList>
    </citation>
    <scope>NUCLEOTIDE SEQUENCE [LARGE SCALE GENOMIC DNA]</scope>
    <source>
        <strain evidence="2">JCA_2017</strain>
    </source>
</reference>
<feature type="region of interest" description="Disordered" evidence="1">
    <location>
        <begin position="66"/>
        <end position="106"/>
    </location>
</feature>
<feature type="non-terminal residue" evidence="2">
    <location>
        <position position="1"/>
    </location>
</feature>
<name>A0A371FXU6_MUCPR</name>
<keyword evidence="3" id="KW-1185">Reference proteome</keyword>
<dbReference type="Proteomes" id="UP000257109">
    <property type="component" value="Unassembled WGS sequence"/>
</dbReference>
<feature type="compositionally biased region" description="Basic and acidic residues" evidence="1">
    <location>
        <begin position="71"/>
        <end position="81"/>
    </location>
</feature>
<evidence type="ECO:0000313" key="3">
    <source>
        <dbReference type="Proteomes" id="UP000257109"/>
    </source>
</evidence>
<dbReference type="AlphaFoldDB" id="A0A371FXU6"/>
<proteinExistence type="predicted"/>
<comment type="caution">
    <text evidence="2">The sequence shown here is derived from an EMBL/GenBank/DDBJ whole genome shotgun (WGS) entry which is preliminary data.</text>
</comment>